<evidence type="ECO:0000313" key="2">
    <source>
        <dbReference type="Proteomes" id="UP000198956"/>
    </source>
</evidence>
<protein>
    <submittedName>
        <fullName evidence="1">Uncharacterized protein</fullName>
    </submittedName>
</protein>
<accession>A0A1G7XEE4</accession>
<gene>
    <name evidence="1" type="ORF">SAMN04489735_1003173</name>
</gene>
<sequence length="57" mass="6570">MPRTYRLAYQQKISNVLHNLPPYNTPQLLILFFIIQSKVSLIIDCAKKAIQLCPLAQ</sequence>
<dbReference type="AlphaFoldDB" id="A0A1G7XEE4"/>
<reference evidence="1 2" key="1">
    <citation type="submission" date="2016-10" db="EMBL/GenBank/DDBJ databases">
        <authorList>
            <person name="de Groot N.N."/>
        </authorList>
    </citation>
    <scope>NUCLEOTIDE SEQUENCE [LARGE SCALE GENOMIC DNA]</scope>
    <source>
        <strain evidence="1 2">L 420-91</strain>
    </source>
</reference>
<evidence type="ECO:0000313" key="1">
    <source>
        <dbReference type="EMBL" id="SDG82592.1"/>
    </source>
</evidence>
<dbReference type="EMBL" id="FNDE01000003">
    <property type="protein sequence ID" value="SDG82592.1"/>
    <property type="molecule type" value="Genomic_DNA"/>
</dbReference>
<name>A0A1G7XEE4_ANETH</name>
<organism evidence="1 2">
    <name type="scientific">Aneurinibacillus thermoaerophilus</name>
    <dbReference type="NCBI Taxonomy" id="143495"/>
    <lineage>
        <taxon>Bacteria</taxon>
        <taxon>Bacillati</taxon>
        <taxon>Bacillota</taxon>
        <taxon>Bacilli</taxon>
        <taxon>Bacillales</taxon>
        <taxon>Paenibacillaceae</taxon>
        <taxon>Aneurinibacillus group</taxon>
        <taxon>Aneurinibacillus</taxon>
    </lineage>
</organism>
<dbReference type="Proteomes" id="UP000198956">
    <property type="component" value="Unassembled WGS sequence"/>
</dbReference>
<proteinExistence type="predicted"/>